<dbReference type="CDD" id="cd05344">
    <property type="entry name" value="BKR_like_SDR_like"/>
    <property type="match status" value="1"/>
</dbReference>
<keyword evidence="3" id="KW-1185">Reference proteome</keyword>
<evidence type="ECO:0000313" key="3">
    <source>
        <dbReference type="Proteomes" id="UP000754710"/>
    </source>
</evidence>
<comment type="caution">
    <text evidence="2">The sequence shown here is derived from an EMBL/GenBank/DDBJ whole genome shotgun (WGS) entry which is preliminary data.</text>
</comment>
<dbReference type="EMBL" id="JAIEZQ010000002">
    <property type="protein sequence ID" value="MBY9075930.1"/>
    <property type="molecule type" value="Genomic_DNA"/>
</dbReference>
<proteinExistence type="inferred from homology"/>
<evidence type="ECO:0000256" key="1">
    <source>
        <dbReference type="ARBA" id="ARBA00006484"/>
    </source>
</evidence>
<dbReference type="InterPro" id="IPR036291">
    <property type="entry name" value="NAD(P)-bd_dom_sf"/>
</dbReference>
<organism evidence="2 3">
    <name type="scientific">Nocardioides jiangsuensis</name>
    <dbReference type="NCBI Taxonomy" id="2866161"/>
    <lineage>
        <taxon>Bacteria</taxon>
        <taxon>Bacillati</taxon>
        <taxon>Actinomycetota</taxon>
        <taxon>Actinomycetes</taxon>
        <taxon>Propionibacteriales</taxon>
        <taxon>Nocardioidaceae</taxon>
        <taxon>Nocardioides</taxon>
    </lineage>
</organism>
<comment type="similarity">
    <text evidence="1">Belongs to the short-chain dehydrogenases/reductases (SDR) family.</text>
</comment>
<dbReference type="Pfam" id="PF13561">
    <property type="entry name" value="adh_short_C2"/>
    <property type="match status" value="1"/>
</dbReference>
<gene>
    <name evidence="2" type="ORF">K1X13_13940</name>
</gene>
<protein>
    <submittedName>
        <fullName evidence="2">SDR family oxidoreductase</fullName>
    </submittedName>
</protein>
<evidence type="ECO:0000313" key="2">
    <source>
        <dbReference type="EMBL" id="MBY9075930.1"/>
    </source>
</evidence>
<dbReference type="SUPFAM" id="SSF51735">
    <property type="entry name" value="NAD(P)-binding Rossmann-fold domains"/>
    <property type="match status" value="1"/>
</dbReference>
<dbReference type="PANTHER" id="PTHR42879:SF6">
    <property type="entry name" value="NADPH-DEPENDENT REDUCTASE BACG"/>
    <property type="match status" value="1"/>
</dbReference>
<dbReference type="Gene3D" id="3.40.50.720">
    <property type="entry name" value="NAD(P)-binding Rossmann-like Domain"/>
    <property type="match status" value="1"/>
</dbReference>
<dbReference type="PANTHER" id="PTHR42879">
    <property type="entry name" value="3-OXOACYL-(ACYL-CARRIER-PROTEIN) REDUCTASE"/>
    <property type="match status" value="1"/>
</dbReference>
<dbReference type="Proteomes" id="UP000754710">
    <property type="component" value="Unassembled WGS sequence"/>
</dbReference>
<name>A0ABS7RLK7_9ACTN</name>
<dbReference type="PRINTS" id="PR00081">
    <property type="entry name" value="GDHRDH"/>
</dbReference>
<accession>A0ABS7RLK7</accession>
<dbReference type="InterPro" id="IPR002347">
    <property type="entry name" value="SDR_fam"/>
</dbReference>
<reference evidence="2 3" key="1">
    <citation type="submission" date="2021-08" db="EMBL/GenBank/DDBJ databases">
        <title>Nocardioides bacterium WL0053 sp. nov., isolated from the sediment.</title>
        <authorList>
            <person name="Wang L."/>
            <person name="Zhang D."/>
            <person name="Zhang A."/>
        </authorList>
    </citation>
    <scope>NUCLEOTIDE SEQUENCE [LARGE SCALE GENOMIC DNA]</scope>
    <source>
        <strain evidence="2 3">WL0053</strain>
    </source>
</reference>
<dbReference type="RefSeq" id="WP_221025621.1">
    <property type="nucleotide sequence ID" value="NZ_JAIEZQ010000002.1"/>
</dbReference>
<sequence length="257" mass="26399">MDTGLRGRTVLIPGSTSGIGLACAKAFAAEGANVVVAGRRGDVAKEQAAALPSAIGVAVDLADPEAPARLHQQAVEAFGAVDVLVLNGGGPPPGTAAGLATDKLEAALQTLMVQHHRLVEAALPSMRERGWGRIVAVGSSGVQEPIEMLALSNTGRAALSGYLKTLAAEVAADGVTVNMVLPGRIDTDRVAALDRARAERSGSTPEEVRAASEQAIPARRYGRPEEFAAAVVFLASEPASYVTGVRLRCDGGMVRSF</sequence>
<dbReference type="PROSITE" id="PS51257">
    <property type="entry name" value="PROKAR_LIPOPROTEIN"/>
    <property type="match status" value="1"/>
</dbReference>
<dbReference type="InterPro" id="IPR050259">
    <property type="entry name" value="SDR"/>
</dbReference>